<organism evidence="3 4">
    <name type="scientific">Alloalcanivorax xenomutans</name>
    <dbReference type="NCBI Taxonomy" id="1094342"/>
    <lineage>
        <taxon>Bacteria</taxon>
        <taxon>Pseudomonadati</taxon>
        <taxon>Pseudomonadota</taxon>
        <taxon>Gammaproteobacteria</taxon>
        <taxon>Oceanospirillales</taxon>
        <taxon>Alcanivoracaceae</taxon>
        <taxon>Alloalcanivorax</taxon>
    </lineage>
</organism>
<dbReference type="Gene3D" id="2.180.10.10">
    <property type="entry name" value="RHS repeat-associated core"/>
    <property type="match status" value="4"/>
</dbReference>
<dbReference type="SUPFAM" id="SSF54001">
    <property type="entry name" value="Cysteine proteinases"/>
    <property type="match status" value="1"/>
</dbReference>
<dbReference type="NCBIfam" id="TIGR03696">
    <property type="entry name" value="Rhs_assc_core"/>
    <property type="match status" value="1"/>
</dbReference>
<dbReference type="InterPro" id="IPR038765">
    <property type="entry name" value="Papain-like_cys_pep_sf"/>
</dbReference>
<dbReference type="InterPro" id="IPR050708">
    <property type="entry name" value="T6SS_VgrG/RHS"/>
</dbReference>
<feature type="domain" description="Transglutaminase-like" evidence="1">
    <location>
        <begin position="68"/>
        <end position="220"/>
    </location>
</feature>
<gene>
    <name evidence="3" type="ORF">LZG35_17020</name>
</gene>
<proteinExistence type="predicted"/>
<dbReference type="InterPro" id="IPR045351">
    <property type="entry name" value="DUF6531"/>
</dbReference>
<dbReference type="PANTHER" id="PTHR32305:SF15">
    <property type="entry name" value="PROTEIN RHSA-RELATED"/>
    <property type="match status" value="1"/>
</dbReference>
<evidence type="ECO:0000259" key="1">
    <source>
        <dbReference type="Pfam" id="PF01841"/>
    </source>
</evidence>
<dbReference type="EMBL" id="JAJVKT010000023">
    <property type="protein sequence ID" value="MCE7510344.1"/>
    <property type="molecule type" value="Genomic_DNA"/>
</dbReference>
<dbReference type="Pfam" id="PF05593">
    <property type="entry name" value="RHS_repeat"/>
    <property type="match status" value="10"/>
</dbReference>
<dbReference type="InterPro" id="IPR031325">
    <property type="entry name" value="RHS_repeat"/>
</dbReference>
<keyword evidence="4" id="KW-1185">Reference proteome</keyword>
<name>A0A9Q3ZH41_9GAMM</name>
<dbReference type="Pfam" id="PF01841">
    <property type="entry name" value="Transglut_core"/>
    <property type="match status" value="1"/>
</dbReference>
<dbReference type="RefSeq" id="WP_022995556.1">
    <property type="nucleotide sequence ID" value="NZ_CP012331.1"/>
</dbReference>
<dbReference type="Pfam" id="PF20148">
    <property type="entry name" value="DUF6531"/>
    <property type="match status" value="1"/>
</dbReference>
<dbReference type="InterPro" id="IPR006530">
    <property type="entry name" value="YD"/>
</dbReference>
<dbReference type="InterPro" id="IPR002931">
    <property type="entry name" value="Transglutaminase-like"/>
</dbReference>
<dbReference type="InterPro" id="IPR022385">
    <property type="entry name" value="Rhs_assc_core"/>
</dbReference>
<protein>
    <submittedName>
        <fullName evidence="3">DUF6531 domain-containing protein</fullName>
    </submittedName>
</protein>
<dbReference type="KEGG" id="axe:P40_09995"/>
<dbReference type="NCBIfam" id="TIGR01643">
    <property type="entry name" value="YD_repeat_2x"/>
    <property type="match status" value="9"/>
</dbReference>
<accession>A0A9Q3ZH41</accession>
<dbReference type="PANTHER" id="PTHR32305">
    <property type="match status" value="1"/>
</dbReference>
<dbReference type="Proteomes" id="UP001107961">
    <property type="component" value="Unassembled WGS sequence"/>
</dbReference>
<reference evidence="3" key="1">
    <citation type="submission" date="2022-01" db="EMBL/GenBank/DDBJ databases">
        <authorList>
            <person name="Karlyshev A.V."/>
            <person name="Jaspars M."/>
        </authorList>
    </citation>
    <scope>NUCLEOTIDE SEQUENCE</scope>
    <source>
        <strain evidence="3">AGSA3-2</strain>
    </source>
</reference>
<evidence type="ECO:0000259" key="2">
    <source>
        <dbReference type="Pfam" id="PF20148"/>
    </source>
</evidence>
<sequence length="2437" mass="271514">MNRLPNFPLGGNREFLVYRRYLSAMVYTIVLCLFALFGARSAHADPLAQTREILFECPPEEGGCEQGLIAQKAEALESVAAMYEYVRNTHEYALYHGSRSNTINTFMGQRGSDVDIASVLIAMYRSQNIPARYAKATVSAPAEDVANWIGVKNIELAAAIMDDQGIQNVNLADVDGTPTIEFEHAWVQVSVPFSDYRGAFPPRVDCSATPGRCQWIDVDPSWKLREFHNQNIEVYGVVDFDYDRYYHAIDNDDADYRDKGPLEIYEEQILTWLHANHPGKTLEDVADPGVIVPANDGLLPASLPYNITGAVTTYDSVSEHDDQNDPDWAKYLVIRYELGNFSFTGNISPPFILDSTSDPIALADLSTKRITLSYFEGSETAGDPFEHHQMTVRLDGQVIHTPILIAWQNDSDDFLGRRFNVTFELDGAPSTTGGDDHVIEATYQNLIFGGYYLIGTGGDTSNWSQVHRAAEKLLEANEHFPIINNSSGVPYVDKNGNGVINTGEPRLLDDPIAQDELTGGLLNVAMNQYFTRFVENTQKLDALNHVYSPMEGFVGIVSSTHEVDYLGSTAFSIMPGGLLIDMKGVRFNGTWLNDKPSSFANDHFELVGHEGSSLEHEIWQELTGFDAISTVRGIQMALASEASVDLMHIADASESAMTAMYSKFNYRRQVAAPWSYSLRDIYGTRPFFFLHNTNTGQEKVEVFKEVPQSSDNYRAAFLTYWNDFWGPNIISMVNCAENIDDLIAENGSGAPLNAGSLCGYSFSQGTTLGQLKNQFEAYYKNFFGVGEEGKYDFLDNNKGFSTANHVTLDSRESLLHEAAVVFRIRNALLFGGTIGENPARWEYTIPSRKTDTGHNLFSVYVEKIYDESDGSLASLGFNISNDTFLAGGGWVDGSINLSLADTGGPPAQPEFNNEIFTDKHPASVTNNDLIRTPSTVDPVSTVTGNMYHDETDFQIKGRGMSYVFTRTYNSNRKGMAYNRNSMGYGWTHSYNMHLSSNDYGKCPNCSVEDAPENENGIASSISYIDERGGEHTFILNSDSSSERRIVDGPLGEFTSLELHTPEGGQYTLTFANGVKYVFERVDWDLLERDITDARLISIEDPYRNKLTMHYDRNGRLQEITDNWNIDRQRNSGLWFSYNESGRLSSVTDWSGAPRRHYEYDEAGNLIKAIDPEGNATEYTYHRDGHLLNEIIKPQGRDGTRETVAFSYYDNNKAFSYVNALGETEVLDYDLYRQRTRVTDPRGFVREHFYDKNNGALIKLKEPNGAVLQFENTEDGLRYKKRDAMGGLTQYSYQMDRSISSDPSDTDGLITREVDPLGNTIDYSYGLYGQVTAVTDKRGNRMTRTYYQTTDEAGDAVKGKLYEIRATVNGVENVLLERYTYYASGEAFGQIKQHIEFIDPSVPSRQRITHYTYKSDGINVQSKVVSGATSGGDITTTYTYDVLGRVLTETLHRRRSATDSSLMEVTTRYAYDDLDRVTKVTTPDGNIHENVYDDNGKVVEKKLHHTGSILSSECPYMSGHTVCTYAKNKYDAAGRLIKVTDVLGYSTSYTYDEMGNRLSETDPNGNTVRHEYDSMGRRTARIDANGHRFTFKYNLGGRLILATDPNGHSVRNTYDAMGRLIQVETEAGRVSQTTYDANGNITHVKDANAMADTGHPRNNEGATIYREYDELNRLVLERNALNGDTRYTYDLLGNVTSITDAEGQVTSFVYDDLGRLLETQDPVVEPGEDKTDRVLLYDEAGNPLLTEDRSGRRQRNSYDKMNRLVGADYLQDGSSYDWGYYGFGKPHIAGIDEEEEQKYYYQYTARYERKKMFDDRGGDIKDWIYSYDPAGNLATKTKPKGDVTTYQYDSMNRLVGMSNPEYLTASYHYDGAGRLIDRLLSNGAETHYQYDNDDRLVQLQSLSADGSAVEDLHYLYDHVGNIVQISDTASGRTVIYDYDALYRLVRVDSTNDAEDRAYSYDAVGNRRTEVRNGVTYHYCFDVDDCNEGPSGNRLMNIRVGSMNGPIYRQFKYDDSGRVTEKLDANGVPLYTVTYDGKGRASEINGKLFEYDHAGYRIRNGERLHYLEDEHLDSTYDLDGVLKNSYLHGVVVDELLNGFSYYSEDQNDRTNYTFHNDHLNSVSALTGHNGAVEERTTFDAFGMPLSQSMPGTENTLLYTGREYDRNSGLYYYRARYYDPEIGRFISEDPARFEGGINFYAYVGNNPINYNDPMGLVKWNDAFSSGLGMITSGAGVFVGGATAVGGGVMLGLPEPTLITKAAGVGAISFGTTTVAKSSFDFGLNFRNFVSAVRDQEAGVPSSGFELGAQVLFPGSQDAQLAAVSGNLMFDLASGRVPVGRIPDVVSAGSALARTKFANITEVADYSSANRAIGQLPVSIGSYGASDVSLGLSILQGSALAQTTLNNYGSVKDALFGGAGGGFVLYPGKPNTNLMQSAYDK</sequence>
<dbReference type="Gene3D" id="3.10.620.30">
    <property type="match status" value="1"/>
</dbReference>
<evidence type="ECO:0000313" key="4">
    <source>
        <dbReference type="Proteomes" id="UP001107961"/>
    </source>
</evidence>
<feature type="domain" description="DUF6531" evidence="2">
    <location>
        <begin position="937"/>
        <end position="997"/>
    </location>
</feature>
<evidence type="ECO:0000313" key="3">
    <source>
        <dbReference type="EMBL" id="MCE7510344.1"/>
    </source>
</evidence>
<comment type="caution">
    <text evidence="3">The sequence shown here is derived from an EMBL/GenBank/DDBJ whole genome shotgun (WGS) entry which is preliminary data.</text>
</comment>